<accession>A0AAW6TRG8</accession>
<dbReference type="Gene3D" id="3.20.20.150">
    <property type="entry name" value="Divalent-metal-dependent TIM barrel enzymes"/>
    <property type="match status" value="1"/>
</dbReference>
<feature type="domain" description="Xylose isomerase-like TIM barrel" evidence="1">
    <location>
        <begin position="29"/>
        <end position="266"/>
    </location>
</feature>
<keyword evidence="2" id="KW-0413">Isomerase</keyword>
<sequence>MAKLSAFADEVTEDFRSQVEFLAKERVGYIEPRFVNRKNIMDLNRSELDEARKMICDRGLKVSAIGSPIGKVRLDEPFEPHLDKFKHAVDLAQFFETPFIRMFSYYAPEGKNIDDYRDQVLERMAAKVQVVEGTDVTMVHENEAHIYGHTAENCADLVEAVGSDRLRLAYDPANFVWGEKITNNVEVCWPVMKPYVVHIHIKDWKLGAPDVGSLPGQGDGQIKELLAELVAMNYDGCMTMEPHLKTGGQFGGSTGPELFAKAIAAVRKLADQVGLACD</sequence>
<dbReference type="SUPFAM" id="SSF51658">
    <property type="entry name" value="Xylose isomerase-like"/>
    <property type="match status" value="1"/>
</dbReference>
<dbReference type="Pfam" id="PF01261">
    <property type="entry name" value="AP_endonuc_2"/>
    <property type="match status" value="1"/>
</dbReference>
<dbReference type="Proteomes" id="UP001431776">
    <property type="component" value="Unassembled WGS sequence"/>
</dbReference>
<name>A0AAW6TRG8_9BACT</name>
<dbReference type="InterPro" id="IPR013022">
    <property type="entry name" value="Xyl_isomerase-like_TIM-brl"/>
</dbReference>
<dbReference type="GO" id="GO:0016853">
    <property type="term" value="F:isomerase activity"/>
    <property type="evidence" value="ECO:0007669"/>
    <property type="project" value="UniProtKB-KW"/>
</dbReference>
<protein>
    <submittedName>
        <fullName evidence="2">Sugar phosphate isomerase/epimerase family protein</fullName>
    </submittedName>
</protein>
<gene>
    <name evidence="2" type="ORF">QJ522_04510</name>
</gene>
<dbReference type="InterPro" id="IPR050312">
    <property type="entry name" value="IolE/XylAMocC-like"/>
</dbReference>
<evidence type="ECO:0000313" key="2">
    <source>
        <dbReference type="EMBL" id="MDI6448296.1"/>
    </source>
</evidence>
<comment type="caution">
    <text evidence="2">The sequence shown here is derived from an EMBL/GenBank/DDBJ whole genome shotgun (WGS) entry which is preliminary data.</text>
</comment>
<dbReference type="InterPro" id="IPR036237">
    <property type="entry name" value="Xyl_isomerase-like_sf"/>
</dbReference>
<evidence type="ECO:0000313" key="3">
    <source>
        <dbReference type="Proteomes" id="UP001431776"/>
    </source>
</evidence>
<dbReference type="EMBL" id="JASCXX010000004">
    <property type="protein sequence ID" value="MDI6448296.1"/>
    <property type="molecule type" value="Genomic_DNA"/>
</dbReference>
<keyword evidence="3" id="KW-1185">Reference proteome</keyword>
<evidence type="ECO:0000259" key="1">
    <source>
        <dbReference type="Pfam" id="PF01261"/>
    </source>
</evidence>
<reference evidence="2" key="1">
    <citation type="submission" date="2023-05" db="EMBL/GenBank/DDBJ databases">
        <title>Anaerotaeda fermentans gen. nov., sp. nov., a novel anaerobic planctomycete of the new family within the order Sedimentisphaerales isolated from Taman Peninsula, Russia.</title>
        <authorList>
            <person name="Khomyakova M.A."/>
            <person name="Merkel A.Y."/>
            <person name="Slobodkin A.I."/>
        </authorList>
    </citation>
    <scope>NUCLEOTIDE SEQUENCE</scope>
    <source>
        <strain evidence="2">M17dextr</strain>
    </source>
</reference>
<organism evidence="2 3">
    <name type="scientific">Anaerobaca lacustris</name>
    <dbReference type="NCBI Taxonomy" id="3044600"/>
    <lineage>
        <taxon>Bacteria</taxon>
        <taxon>Pseudomonadati</taxon>
        <taxon>Planctomycetota</taxon>
        <taxon>Phycisphaerae</taxon>
        <taxon>Sedimentisphaerales</taxon>
        <taxon>Anaerobacaceae</taxon>
        <taxon>Anaerobaca</taxon>
    </lineage>
</organism>
<dbReference type="PANTHER" id="PTHR12110">
    <property type="entry name" value="HYDROXYPYRUVATE ISOMERASE"/>
    <property type="match status" value="1"/>
</dbReference>
<proteinExistence type="predicted"/>
<dbReference type="AlphaFoldDB" id="A0AAW6TRG8"/>
<dbReference type="RefSeq" id="WP_349243704.1">
    <property type="nucleotide sequence ID" value="NZ_JASCXX010000004.1"/>
</dbReference>
<dbReference type="PANTHER" id="PTHR12110:SF53">
    <property type="entry name" value="BLR5974 PROTEIN"/>
    <property type="match status" value="1"/>
</dbReference>